<gene>
    <name evidence="1" type="ORF">ED733_006254</name>
</gene>
<evidence type="ECO:0000313" key="1">
    <source>
        <dbReference type="EMBL" id="TWU74554.1"/>
    </source>
</evidence>
<accession>A0A5C6GAM1</accession>
<sequence length="89" mass="9814">MARALTHRKDECSDRIMSMIASRNSSTSLATPLDSPVKSLANRSDAFSYTSPTDLPRGATILCGSYRVKSIQLPFYSRVFPFASLPQKV</sequence>
<comment type="caution">
    <text evidence="1">The sequence shown here is derived from an EMBL/GenBank/DDBJ whole genome shotgun (WGS) entry which is preliminary data.</text>
</comment>
<reference evidence="2" key="1">
    <citation type="submission" date="2018-12" db="EMBL/GenBank/DDBJ databases">
        <title>The complete genome of Metarhizium rileyi, a key fungal pathogen of Lepidoptera.</title>
        <authorList>
            <person name="Binneck E."/>
            <person name="Lastra C.C.L."/>
            <person name="Sosa-Gomez D.R."/>
        </authorList>
    </citation>
    <scope>NUCLEOTIDE SEQUENCE [LARGE SCALE GENOMIC DNA]</scope>
    <source>
        <strain evidence="2">Cep018-CH2</strain>
    </source>
</reference>
<dbReference type="Proteomes" id="UP000317257">
    <property type="component" value="Unassembled WGS sequence"/>
</dbReference>
<name>A0A5C6GAM1_METRR</name>
<dbReference type="EMBL" id="SBHS01000011">
    <property type="protein sequence ID" value="TWU74554.1"/>
    <property type="molecule type" value="Genomic_DNA"/>
</dbReference>
<protein>
    <submittedName>
        <fullName evidence="1">Uncharacterized protein</fullName>
    </submittedName>
</protein>
<organism evidence="1 2">
    <name type="scientific">Metarhizium rileyi (strain RCEF 4871)</name>
    <name type="common">Nomuraea rileyi</name>
    <dbReference type="NCBI Taxonomy" id="1649241"/>
    <lineage>
        <taxon>Eukaryota</taxon>
        <taxon>Fungi</taxon>
        <taxon>Dikarya</taxon>
        <taxon>Ascomycota</taxon>
        <taxon>Pezizomycotina</taxon>
        <taxon>Sordariomycetes</taxon>
        <taxon>Hypocreomycetidae</taxon>
        <taxon>Hypocreales</taxon>
        <taxon>Clavicipitaceae</taxon>
        <taxon>Metarhizium</taxon>
    </lineage>
</organism>
<dbReference type="AlphaFoldDB" id="A0A5C6GAM1"/>
<evidence type="ECO:0000313" key="2">
    <source>
        <dbReference type="Proteomes" id="UP000317257"/>
    </source>
</evidence>
<proteinExistence type="predicted"/>